<dbReference type="InterPro" id="IPR000424">
    <property type="entry name" value="Primosome_PriB/ssb"/>
</dbReference>
<reference evidence="5" key="1">
    <citation type="submission" date="2023-07" db="EMBL/GenBank/DDBJ databases">
        <title>Between Cages and Wild: Unraveling the Impact of Captivity on Animal Microbiomes and Antimicrobial Resistance.</title>
        <authorList>
            <person name="Schmartz G.P."/>
            <person name="Rehner J."/>
            <person name="Schuff M.J."/>
            <person name="Becker S.L."/>
            <person name="Kravczyk M."/>
            <person name="Gurevich A."/>
            <person name="Francke R."/>
            <person name="Mueller R."/>
            <person name="Keller V."/>
            <person name="Keller A."/>
        </authorList>
    </citation>
    <scope>NUCLEOTIDE SEQUENCE</scope>
    <source>
        <strain evidence="5">S12M_St_49</strain>
    </source>
</reference>
<dbReference type="Proteomes" id="UP001168575">
    <property type="component" value="Unassembled WGS sequence"/>
</dbReference>
<dbReference type="Gene3D" id="2.40.50.140">
    <property type="entry name" value="Nucleic acid-binding proteins"/>
    <property type="match status" value="1"/>
</dbReference>
<dbReference type="PANTHER" id="PTHR10302">
    <property type="entry name" value="SINGLE-STRANDED DNA-BINDING PROTEIN"/>
    <property type="match status" value="1"/>
</dbReference>
<dbReference type="AlphaFoldDB" id="A0AA43UAV0"/>
<evidence type="ECO:0000256" key="1">
    <source>
        <dbReference type="ARBA" id="ARBA00023125"/>
    </source>
</evidence>
<evidence type="ECO:0000313" key="5">
    <source>
        <dbReference type="EMBL" id="MDO4841362.1"/>
    </source>
</evidence>
<dbReference type="InterPro" id="IPR011344">
    <property type="entry name" value="ssDNA-bd"/>
</dbReference>
<name>A0AA43UAV0_9ACTN</name>
<evidence type="ECO:0000256" key="2">
    <source>
        <dbReference type="HAMAP-Rule" id="MF_00984"/>
    </source>
</evidence>
<evidence type="ECO:0000256" key="4">
    <source>
        <dbReference type="SAM" id="MobiDB-lite"/>
    </source>
</evidence>
<dbReference type="GO" id="GO:0009295">
    <property type="term" value="C:nucleoid"/>
    <property type="evidence" value="ECO:0007669"/>
    <property type="project" value="TreeGrafter"/>
</dbReference>
<dbReference type="Pfam" id="PF00436">
    <property type="entry name" value="SSB"/>
    <property type="match status" value="1"/>
</dbReference>
<dbReference type="HAMAP" id="MF_00984">
    <property type="entry name" value="SSB"/>
    <property type="match status" value="1"/>
</dbReference>
<evidence type="ECO:0000313" key="6">
    <source>
        <dbReference type="Proteomes" id="UP001168575"/>
    </source>
</evidence>
<dbReference type="InterPro" id="IPR012340">
    <property type="entry name" value="NA-bd_OB-fold"/>
</dbReference>
<comment type="caution">
    <text evidence="2">Lacks conserved residue(s) required for the propagation of feature annotation.</text>
</comment>
<dbReference type="CDD" id="cd04496">
    <property type="entry name" value="SSB_OBF"/>
    <property type="match status" value="1"/>
</dbReference>
<feature type="region of interest" description="Disordered" evidence="4">
    <location>
        <begin position="108"/>
        <end position="145"/>
    </location>
</feature>
<dbReference type="GO" id="GO:0006260">
    <property type="term" value="P:DNA replication"/>
    <property type="evidence" value="ECO:0007669"/>
    <property type="project" value="InterPro"/>
</dbReference>
<comment type="subunit">
    <text evidence="2">Homotetramer.</text>
</comment>
<dbReference type="PROSITE" id="PS50935">
    <property type="entry name" value="SSB"/>
    <property type="match status" value="1"/>
</dbReference>
<gene>
    <name evidence="5" type="primary">ssb</name>
    <name evidence="5" type="ORF">Q3982_01640</name>
</gene>
<evidence type="ECO:0000256" key="3">
    <source>
        <dbReference type="PIRNR" id="PIRNR002070"/>
    </source>
</evidence>
<dbReference type="PANTHER" id="PTHR10302:SF27">
    <property type="entry name" value="SINGLE-STRANDED DNA-BINDING PROTEIN"/>
    <property type="match status" value="1"/>
</dbReference>
<sequence length="145" mass="15796">MSINKVVITGNLTRDAEVRTTSGGTTVANIGVAVNDRVRNSSTGEWEDYANFINCVMFGKRAEGISPYLKKGMKVAIEGRLRYSAWETEGQKRNKIEVIVDEIELMSSRQGGSGSQATPGREAFSAPATPVINEDSSVYDEDVPF</sequence>
<accession>A0AA43UAV0</accession>
<keyword evidence="6" id="KW-1185">Reference proteome</keyword>
<dbReference type="GO" id="GO:0003697">
    <property type="term" value="F:single-stranded DNA binding"/>
    <property type="evidence" value="ECO:0007669"/>
    <property type="project" value="UniProtKB-UniRule"/>
</dbReference>
<proteinExistence type="inferred from homology"/>
<protein>
    <recommendedName>
        <fullName evidence="2 3">Single-stranded DNA-binding protein</fullName>
        <shortName evidence="2">SSB</shortName>
    </recommendedName>
</protein>
<dbReference type="EMBL" id="JAUMVS010000013">
    <property type="protein sequence ID" value="MDO4841362.1"/>
    <property type="molecule type" value="Genomic_DNA"/>
</dbReference>
<keyword evidence="1 2" id="KW-0238">DNA-binding</keyword>
<feature type="compositionally biased region" description="Polar residues" evidence="4">
    <location>
        <begin position="108"/>
        <end position="118"/>
    </location>
</feature>
<dbReference type="SUPFAM" id="SSF50249">
    <property type="entry name" value="Nucleic acid-binding proteins"/>
    <property type="match status" value="1"/>
</dbReference>
<dbReference type="PIRSF" id="PIRSF002070">
    <property type="entry name" value="SSB"/>
    <property type="match status" value="1"/>
</dbReference>
<dbReference type="NCBIfam" id="TIGR00621">
    <property type="entry name" value="ssb"/>
    <property type="match status" value="1"/>
</dbReference>
<comment type="caution">
    <text evidence="5">The sequence shown here is derived from an EMBL/GenBank/DDBJ whole genome shotgun (WGS) entry which is preliminary data.</text>
</comment>
<organism evidence="5 6">
    <name type="scientific">Phoenicibacter congonensis</name>
    <dbReference type="NCBI Taxonomy" id="1944646"/>
    <lineage>
        <taxon>Bacteria</taxon>
        <taxon>Bacillati</taxon>
        <taxon>Actinomycetota</taxon>
        <taxon>Coriobacteriia</taxon>
        <taxon>Eggerthellales</taxon>
        <taxon>Eggerthellaceae</taxon>
        <taxon>Phoenicibacter</taxon>
    </lineage>
</organism>